<proteinExistence type="inferred from homology"/>
<dbReference type="Proteomes" id="UP000051373">
    <property type="component" value="Unassembled WGS sequence"/>
</dbReference>
<dbReference type="Gene3D" id="3.40.50.720">
    <property type="entry name" value="NAD(P)-binding Rossmann-like Domain"/>
    <property type="match status" value="1"/>
</dbReference>
<sequence length="323" mass="36744">MKILVTGSSGFIGSLLCERLAKDDFEVRGFDSRCMADKSFECITGDIRNHDLLLEAVNSVDIVVHLIAMHHDFGISDEEYFEINEKGTKDLLRCCSEVGIKKFVFYSSVAVYGTKKDPTDEKTLPNPDTPYGKSKLAAEKIVESWQKENASRQVIIIRPTVVFGPNNYANVYNLINQIYHKRFRMVGDGNNIKSVAYVENLVDATRFLIKHIQSGLHVYNYSDEPHMSVKEIVKTIAENAKISIPKRSLPLWLALRFGGIFDSLGNITGYNFSITGNRIKKFCTTTHHRSEKIRKLGFKPTVSLKEGFKRTVDWYIIQQHPNK</sequence>
<evidence type="ECO:0000256" key="1">
    <source>
        <dbReference type="ARBA" id="ARBA00007637"/>
    </source>
</evidence>
<reference evidence="3 4" key="1">
    <citation type="journal article" date="2015" name="Microbiome">
        <title>Genomic resolution of linkages in carbon, nitrogen, and sulfur cycling among widespread estuary sediment bacteria.</title>
        <authorList>
            <person name="Baker B.J."/>
            <person name="Lazar C.S."/>
            <person name="Teske A.P."/>
            <person name="Dick G.J."/>
        </authorList>
    </citation>
    <scope>NUCLEOTIDE SEQUENCE [LARGE SCALE GENOMIC DNA]</scope>
    <source>
        <strain evidence="3">SM23_42</strain>
    </source>
</reference>
<comment type="caution">
    <text evidence="3">The sequence shown here is derived from an EMBL/GenBank/DDBJ whole genome shotgun (WGS) entry which is preliminary data.</text>
</comment>
<dbReference type="EMBL" id="LJUJ01000029">
    <property type="protein sequence ID" value="KPK62674.1"/>
    <property type="molecule type" value="Genomic_DNA"/>
</dbReference>
<protein>
    <recommendedName>
        <fullName evidence="2">NAD-dependent epimerase/dehydratase domain-containing protein</fullName>
    </recommendedName>
</protein>
<organism evidence="3 4">
    <name type="scientific">candidate division WOR_3 bacterium SM23_42</name>
    <dbReference type="NCBI Taxonomy" id="1703779"/>
    <lineage>
        <taxon>Bacteria</taxon>
        <taxon>Bacteria division WOR-3</taxon>
    </lineage>
</organism>
<evidence type="ECO:0000259" key="2">
    <source>
        <dbReference type="Pfam" id="PF01370"/>
    </source>
</evidence>
<accession>A0A0S8FRB9</accession>
<evidence type="ECO:0000313" key="3">
    <source>
        <dbReference type="EMBL" id="KPK62674.1"/>
    </source>
</evidence>
<dbReference type="STRING" id="1703779.AMJ83_10150"/>
<dbReference type="InterPro" id="IPR001509">
    <property type="entry name" value="Epimerase_deHydtase"/>
</dbReference>
<dbReference type="PANTHER" id="PTHR43000">
    <property type="entry name" value="DTDP-D-GLUCOSE 4,6-DEHYDRATASE-RELATED"/>
    <property type="match status" value="1"/>
</dbReference>
<dbReference type="SUPFAM" id="SSF51735">
    <property type="entry name" value="NAD(P)-binding Rossmann-fold domains"/>
    <property type="match status" value="1"/>
</dbReference>
<dbReference type="InterPro" id="IPR036291">
    <property type="entry name" value="NAD(P)-bd_dom_sf"/>
</dbReference>
<evidence type="ECO:0000313" key="4">
    <source>
        <dbReference type="Proteomes" id="UP000051373"/>
    </source>
</evidence>
<feature type="domain" description="NAD-dependent epimerase/dehydratase" evidence="2">
    <location>
        <begin position="3"/>
        <end position="220"/>
    </location>
</feature>
<comment type="similarity">
    <text evidence="1">Belongs to the NAD(P)-dependent epimerase/dehydratase family.</text>
</comment>
<dbReference type="Pfam" id="PF01370">
    <property type="entry name" value="Epimerase"/>
    <property type="match status" value="1"/>
</dbReference>
<name>A0A0S8FRB9_UNCW3</name>
<dbReference type="AlphaFoldDB" id="A0A0S8FRB9"/>
<gene>
    <name evidence="3" type="ORF">AMJ83_10150</name>
</gene>